<dbReference type="OrthoDB" id="9988524at2759"/>
<proteinExistence type="predicted"/>
<evidence type="ECO:0000313" key="2">
    <source>
        <dbReference type="EMBL" id="GAV89301.1"/>
    </source>
</evidence>
<feature type="domain" description="BAAT/Acyl-CoA thioester hydrolase C-terminal" evidence="1">
    <location>
        <begin position="33"/>
        <end position="86"/>
    </location>
</feature>
<sequence length="130" mass="14914">ESEGTFEYVNYRRGANDLHAMVQQFRREKPVIIAIIGHSKGGNLVLLYASKYNDIHTVVNISGRFHLVKGIESRLGKDFFQRIKQDGCIEVKNGRGKFKYRVTEESLMDRLTTDTHAACLMIHQNCRSKV</sequence>
<dbReference type="InterPro" id="IPR014940">
    <property type="entry name" value="BAAT_C"/>
</dbReference>
<reference evidence="3" key="1">
    <citation type="submission" date="2016-04" db="EMBL/GenBank/DDBJ databases">
        <title>Cephalotus genome sequencing.</title>
        <authorList>
            <person name="Fukushima K."/>
            <person name="Hasebe M."/>
            <person name="Fang X."/>
        </authorList>
    </citation>
    <scope>NUCLEOTIDE SEQUENCE [LARGE SCALE GENOMIC DNA]</scope>
    <source>
        <strain evidence="3">cv. St1</strain>
    </source>
</reference>
<dbReference type="InParanoid" id="A0A1Q3DA30"/>
<name>A0A1Q3DA30_CEPFO</name>
<evidence type="ECO:0000259" key="1">
    <source>
        <dbReference type="Pfam" id="PF08840"/>
    </source>
</evidence>
<dbReference type="Proteomes" id="UP000187406">
    <property type="component" value="Unassembled WGS sequence"/>
</dbReference>
<keyword evidence="3" id="KW-1185">Reference proteome</keyword>
<evidence type="ECO:0000313" key="3">
    <source>
        <dbReference type="Proteomes" id="UP000187406"/>
    </source>
</evidence>
<dbReference type="AlphaFoldDB" id="A0A1Q3DA30"/>
<dbReference type="PANTHER" id="PTHR42886">
    <property type="entry name" value="RE40534P-RELATED"/>
    <property type="match status" value="1"/>
</dbReference>
<dbReference type="SUPFAM" id="SSF53474">
    <property type="entry name" value="alpha/beta-Hydrolases"/>
    <property type="match status" value="1"/>
</dbReference>
<gene>
    <name evidence="2" type="ORF">CFOL_v3_32719</name>
</gene>
<dbReference type="EMBL" id="BDDD01005396">
    <property type="protein sequence ID" value="GAV89301.1"/>
    <property type="molecule type" value="Genomic_DNA"/>
</dbReference>
<accession>A0A1Q3DA30</accession>
<feature type="non-terminal residue" evidence="2">
    <location>
        <position position="1"/>
    </location>
</feature>
<protein>
    <submittedName>
        <fullName evidence="2">BAAT_C domain-containing protein</fullName>
    </submittedName>
</protein>
<dbReference type="PANTHER" id="PTHR42886:SF38">
    <property type="entry name" value="ALPHA_BETA-HYDROLASES SUPERFAMILY PROTEIN"/>
    <property type="match status" value="1"/>
</dbReference>
<organism evidence="2 3">
    <name type="scientific">Cephalotus follicularis</name>
    <name type="common">Albany pitcher plant</name>
    <dbReference type="NCBI Taxonomy" id="3775"/>
    <lineage>
        <taxon>Eukaryota</taxon>
        <taxon>Viridiplantae</taxon>
        <taxon>Streptophyta</taxon>
        <taxon>Embryophyta</taxon>
        <taxon>Tracheophyta</taxon>
        <taxon>Spermatophyta</taxon>
        <taxon>Magnoliopsida</taxon>
        <taxon>eudicotyledons</taxon>
        <taxon>Gunneridae</taxon>
        <taxon>Pentapetalae</taxon>
        <taxon>rosids</taxon>
        <taxon>fabids</taxon>
        <taxon>Oxalidales</taxon>
        <taxon>Cephalotaceae</taxon>
        <taxon>Cephalotus</taxon>
    </lineage>
</organism>
<dbReference type="Gene3D" id="3.40.50.1820">
    <property type="entry name" value="alpha/beta hydrolase"/>
    <property type="match status" value="1"/>
</dbReference>
<dbReference type="InterPro" id="IPR029058">
    <property type="entry name" value="AB_hydrolase_fold"/>
</dbReference>
<dbReference type="STRING" id="3775.A0A1Q3DA30"/>
<comment type="caution">
    <text evidence="2">The sequence shown here is derived from an EMBL/GenBank/DDBJ whole genome shotgun (WGS) entry which is preliminary data.</text>
</comment>
<dbReference type="Pfam" id="PF08840">
    <property type="entry name" value="BAAT_C"/>
    <property type="match status" value="1"/>
</dbReference>